<protein>
    <submittedName>
        <fullName evidence="5">TATA-box binding protein</fullName>
    </submittedName>
</protein>
<dbReference type="Proteomes" id="UP000887574">
    <property type="component" value="Unplaced"/>
</dbReference>
<organism evidence="4 5">
    <name type="scientific">Ditylenchus dipsaci</name>
    <dbReference type="NCBI Taxonomy" id="166011"/>
    <lineage>
        <taxon>Eukaryota</taxon>
        <taxon>Metazoa</taxon>
        <taxon>Ecdysozoa</taxon>
        <taxon>Nematoda</taxon>
        <taxon>Chromadorea</taxon>
        <taxon>Rhabditida</taxon>
        <taxon>Tylenchina</taxon>
        <taxon>Tylenchomorpha</taxon>
        <taxon>Sphaerularioidea</taxon>
        <taxon>Anguinidae</taxon>
        <taxon>Anguininae</taxon>
        <taxon>Ditylenchus</taxon>
    </lineage>
</organism>
<evidence type="ECO:0000313" key="4">
    <source>
        <dbReference type="Proteomes" id="UP000887574"/>
    </source>
</evidence>
<reference evidence="5" key="1">
    <citation type="submission" date="2022-11" db="UniProtKB">
        <authorList>
            <consortium name="WormBaseParasite"/>
        </authorList>
    </citation>
    <scope>IDENTIFICATION</scope>
</reference>
<name>A0A915DQ01_9BILA</name>
<evidence type="ECO:0000256" key="1">
    <source>
        <dbReference type="ARBA" id="ARBA00005560"/>
    </source>
</evidence>
<dbReference type="GO" id="GO:0003677">
    <property type="term" value="F:DNA binding"/>
    <property type="evidence" value="ECO:0007669"/>
    <property type="project" value="UniProtKB-KW"/>
</dbReference>
<evidence type="ECO:0000256" key="2">
    <source>
        <dbReference type="ARBA" id="ARBA00023125"/>
    </source>
</evidence>
<dbReference type="PRINTS" id="PR00686">
    <property type="entry name" value="TIFACTORIID"/>
</dbReference>
<evidence type="ECO:0000313" key="5">
    <source>
        <dbReference type="WBParaSite" id="jg21708"/>
    </source>
</evidence>
<dbReference type="WBParaSite" id="jg21708">
    <property type="protein sequence ID" value="jg21708"/>
    <property type="gene ID" value="jg21708"/>
</dbReference>
<keyword evidence="4" id="KW-1185">Reference proteome</keyword>
<keyword evidence="2" id="KW-0238">DNA-binding</keyword>
<dbReference type="Gene3D" id="3.30.310.10">
    <property type="entry name" value="TATA-Binding Protein"/>
    <property type="match status" value="2"/>
</dbReference>
<dbReference type="AlphaFoldDB" id="A0A915DQ01"/>
<dbReference type="InterPro" id="IPR012295">
    <property type="entry name" value="TBP_dom_sf"/>
</dbReference>
<dbReference type="InterPro" id="IPR000814">
    <property type="entry name" value="TBP"/>
</dbReference>
<dbReference type="GO" id="GO:0006352">
    <property type="term" value="P:DNA-templated transcription initiation"/>
    <property type="evidence" value="ECO:0007669"/>
    <property type="project" value="InterPro"/>
</dbReference>
<comment type="similarity">
    <text evidence="1">Belongs to the TBP family.</text>
</comment>
<dbReference type="SUPFAM" id="SSF55945">
    <property type="entry name" value="TATA-box binding protein-like"/>
    <property type="match status" value="1"/>
</dbReference>
<accession>A0A915DQ01</accession>
<dbReference type="PANTHER" id="PTHR10126">
    <property type="entry name" value="TATA-BOX BINDING PROTEIN"/>
    <property type="match status" value="1"/>
</dbReference>
<proteinExistence type="inferred from homology"/>
<dbReference type="Pfam" id="PF00352">
    <property type="entry name" value="TBP"/>
    <property type="match status" value="1"/>
</dbReference>
<evidence type="ECO:0000256" key="3">
    <source>
        <dbReference type="ARBA" id="ARBA00023163"/>
    </source>
</evidence>
<keyword evidence="3" id="KW-0804">Transcription</keyword>
<sequence>MVIAGAKSIKDSYEAALMFVESIKNAGFDAMLQDFKVQNMVGSVDAKIKIDLNTMAKLNRQCCTYEAELFPGLSYRVIQPKVTMLVFASGKVVITGAKTQEHINKAYTLLYPKLLAAALYK</sequence>